<evidence type="ECO:0000313" key="3">
    <source>
        <dbReference type="Proteomes" id="UP000481858"/>
    </source>
</evidence>
<dbReference type="PANTHER" id="PTHR35605">
    <property type="entry name" value="ECP2 EFFECTOR PROTEIN DOMAIN-CONTAINING PROTEIN-RELATED"/>
    <property type="match status" value="1"/>
</dbReference>
<feature type="signal peptide" evidence="1">
    <location>
        <begin position="1"/>
        <end position="19"/>
    </location>
</feature>
<proteinExistence type="predicted"/>
<gene>
    <name evidence="2" type="ORF">GQX73_g1167</name>
</gene>
<sequence length="206" mass="22667">MMFLYLFLLFVPAWTAVLPQKVVSTESVVLRTETPDDYRLSDIEWRGFPDFDGVVFKGTIQNVIHQMKKIKGVDYTPDFVSKAENQTLGVQPAAIDCDQEIKCGGPKAKPKPVSEGVDYLLQLSDTIMCSNGPTACGRISCSWDAAIIWCNDKAAPSNSFKCKMFAGYADAILGHCSVQKPDPLVSGKNTDYDLLLSVIVEKQACD</sequence>
<organism evidence="2 3">
    <name type="scientific">Xylaria multiplex</name>
    <dbReference type="NCBI Taxonomy" id="323545"/>
    <lineage>
        <taxon>Eukaryota</taxon>
        <taxon>Fungi</taxon>
        <taxon>Dikarya</taxon>
        <taxon>Ascomycota</taxon>
        <taxon>Pezizomycotina</taxon>
        <taxon>Sordariomycetes</taxon>
        <taxon>Xylariomycetidae</taxon>
        <taxon>Xylariales</taxon>
        <taxon>Xylariaceae</taxon>
        <taxon>Xylaria</taxon>
    </lineage>
</organism>
<keyword evidence="3" id="KW-1185">Reference proteome</keyword>
<accession>A0A7C8IUC6</accession>
<dbReference type="InParanoid" id="A0A7C8IUC6"/>
<dbReference type="AlphaFoldDB" id="A0A7C8IUC6"/>
<dbReference type="EMBL" id="WUBL01000006">
    <property type="protein sequence ID" value="KAF2972521.1"/>
    <property type="molecule type" value="Genomic_DNA"/>
</dbReference>
<dbReference type="PANTHER" id="PTHR35605:SF1">
    <property type="entry name" value="ECP2 EFFECTOR PROTEIN DOMAIN-CONTAINING PROTEIN-RELATED"/>
    <property type="match status" value="1"/>
</dbReference>
<protein>
    <recommendedName>
        <fullName evidence="4">Ecp2 effector protein domain-containing protein</fullName>
    </recommendedName>
</protein>
<evidence type="ECO:0008006" key="4">
    <source>
        <dbReference type="Google" id="ProtNLM"/>
    </source>
</evidence>
<dbReference type="Proteomes" id="UP000481858">
    <property type="component" value="Unassembled WGS sequence"/>
</dbReference>
<keyword evidence="1" id="KW-0732">Signal</keyword>
<comment type="caution">
    <text evidence="2">The sequence shown here is derived from an EMBL/GenBank/DDBJ whole genome shotgun (WGS) entry which is preliminary data.</text>
</comment>
<reference evidence="2 3" key="1">
    <citation type="submission" date="2019-12" db="EMBL/GenBank/DDBJ databases">
        <title>Draft genome sequence of the ascomycete Xylaria multiplex DSM 110363.</title>
        <authorList>
            <person name="Buettner E."/>
            <person name="Kellner H."/>
        </authorList>
    </citation>
    <scope>NUCLEOTIDE SEQUENCE [LARGE SCALE GENOMIC DNA]</scope>
    <source>
        <strain evidence="2 3">DSM 110363</strain>
    </source>
</reference>
<feature type="chain" id="PRO_5029016490" description="Ecp2 effector protein domain-containing protein" evidence="1">
    <location>
        <begin position="20"/>
        <end position="206"/>
    </location>
</feature>
<name>A0A7C8IUC6_9PEZI</name>
<evidence type="ECO:0000313" key="2">
    <source>
        <dbReference type="EMBL" id="KAF2972521.1"/>
    </source>
</evidence>
<evidence type="ECO:0000256" key="1">
    <source>
        <dbReference type="SAM" id="SignalP"/>
    </source>
</evidence>
<dbReference type="OrthoDB" id="3552888at2759"/>